<dbReference type="InterPro" id="IPR036641">
    <property type="entry name" value="HPT_dom_sf"/>
</dbReference>
<keyword evidence="7" id="KW-1185">Reference proteome</keyword>
<evidence type="ECO:0000259" key="5">
    <source>
        <dbReference type="PROSITE" id="PS50109"/>
    </source>
</evidence>
<reference evidence="6 7" key="1">
    <citation type="submission" date="2021-01" db="EMBL/GenBank/DDBJ databases">
        <title>Isolation and description of Catonella massiliensis sp. nov., a novel Catonella species, isolated from a stable periodontitis subject.</title>
        <authorList>
            <person name="Antezack A."/>
            <person name="Boxberger M."/>
            <person name="La Scola B."/>
            <person name="Monnet-Corti V."/>
        </authorList>
    </citation>
    <scope>NUCLEOTIDE SEQUENCE [LARGE SCALE GENOMIC DNA]</scope>
    <source>
        <strain evidence="6 7">Marseille-Q4567</strain>
    </source>
</reference>
<evidence type="ECO:0000256" key="1">
    <source>
        <dbReference type="ARBA" id="ARBA00000085"/>
    </source>
</evidence>
<dbReference type="InterPro" id="IPR051315">
    <property type="entry name" value="Bact_Chemotaxis_CheA"/>
</dbReference>
<dbReference type="InterPro" id="IPR004358">
    <property type="entry name" value="Sig_transdc_His_kin-like_C"/>
</dbReference>
<dbReference type="Proteomes" id="UP000604730">
    <property type="component" value="Unassembled WGS sequence"/>
</dbReference>
<name>A0ABS1IWN5_9FIRM</name>
<keyword evidence="3" id="KW-0418">Kinase</keyword>
<gene>
    <name evidence="6" type="ORF">JJN12_00665</name>
</gene>
<evidence type="ECO:0000256" key="3">
    <source>
        <dbReference type="ARBA" id="ARBA00022777"/>
    </source>
</evidence>
<protein>
    <recommendedName>
        <fullName evidence="2">histidine kinase</fullName>
        <ecNumber evidence="2">2.7.13.3</ecNumber>
    </recommendedName>
</protein>
<dbReference type="EC" id="2.7.13.3" evidence="2"/>
<keyword evidence="3" id="KW-0808">Transferase</keyword>
<dbReference type="PANTHER" id="PTHR43395">
    <property type="entry name" value="SENSOR HISTIDINE KINASE CHEA"/>
    <property type="match status" value="1"/>
</dbReference>
<dbReference type="PANTHER" id="PTHR43395:SF10">
    <property type="entry name" value="CHEMOTAXIS PROTEIN CHEA"/>
    <property type="match status" value="1"/>
</dbReference>
<dbReference type="InterPro" id="IPR003594">
    <property type="entry name" value="HATPase_dom"/>
</dbReference>
<evidence type="ECO:0000313" key="7">
    <source>
        <dbReference type="Proteomes" id="UP000604730"/>
    </source>
</evidence>
<dbReference type="PROSITE" id="PS50109">
    <property type="entry name" value="HIS_KIN"/>
    <property type="match status" value="1"/>
</dbReference>
<feature type="domain" description="Histidine kinase" evidence="5">
    <location>
        <begin position="306"/>
        <end position="449"/>
    </location>
</feature>
<dbReference type="SMART" id="SM00387">
    <property type="entry name" value="HATPase_c"/>
    <property type="match status" value="1"/>
</dbReference>
<organism evidence="6 7">
    <name type="scientific">Catonella massiliensis</name>
    <dbReference type="NCBI Taxonomy" id="2799636"/>
    <lineage>
        <taxon>Bacteria</taxon>
        <taxon>Bacillati</taxon>
        <taxon>Bacillota</taxon>
        <taxon>Clostridia</taxon>
        <taxon>Lachnospirales</taxon>
        <taxon>Lachnospiraceae</taxon>
        <taxon>Catonella</taxon>
    </lineage>
</organism>
<comment type="catalytic activity">
    <reaction evidence="1">
        <text>ATP + protein L-histidine = ADP + protein N-phospho-L-histidine.</text>
        <dbReference type="EC" id="2.7.13.3"/>
    </reaction>
</comment>
<proteinExistence type="predicted"/>
<evidence type="ECO:0000256" key="2">
    <source>
        <dbReference type="ARBA" id="ARBA00012438"/>
    </source>
</evidence>
<sequence>MGVAKKEPIIEIFASEAGDSIKAFDKYMLEGENAGKFERELIVELAKLVRIIRMDSSMLLFDGIAQVSGKLEKLMDCYRDVRAESPDFESFREVLNAYSVFIHSELYKLTHNEKVDGDNSEIIELIDHMDTGVVGFNKLPTSTPTRRKQYYIPSKSANDTAVVSPKKGVFDGLLLDENKKYEDGLIKPKTPNEILSSLKSRLISFTITDDKMEEIRKLSIGLEKLADELKAGKKTDVVSEAHSLAKGVKSWVMDARMTDLSMLVSKAKIAAKDLLKHTGKKAEFEVKLLEDETHVIHIEKYKTANLSKALTHLIRNAVDHGIEAPTARVKAGKKEEGHIRLEIVKSDKFKGIELHFSDDGVGINPDKILKAAEMRGILLNPKESYTLEDILKIPFMTGFTTRKTIGDYSGRGVGLDQVAHLIEEINGRVVLKSKEGKGTEVDIELPYDHIAE</sequence>
<dbReference type="Gene3D" id="3.30.565.10">
    <property type="entry name" value="Histidine kinase-like ATPase, C-terminal domain"/>
    <property type="match status" value="1"/>
</dbReference>
<dbReference type="SUPFAM" id="SSF55874">
    <property type="entry name" value="ATPase domain of HSP90 chaperone/DNA topoisomerase II/histidine kinase"/>
    <property type="match status" value="1"/>
</dbReference>
<accession>A0ABS1IWN5</accession>
<evidence type="ECO:0000313" key="6">
    <source>
        <dbReference type="EMBL" id="MBK5896302.1"/>
    </source>
</evidence>
<comment type="caution">
    <text evidence="6">The sequence shown here is derived from an EMBL/GenBank/DDBJ whole genome shotgun (WGS) entry which is preliminary data.</text>
</comment>
<keyword evidence="4" id="KW-0902">Two-component regulatory system</keyword>
<dbReference type="PRINTS" id="PR00344">
    <property type="entry name" value="BCTRLSENSOR"/>
</dbReference>
<dbReference type="InterPro" id="IPR005467">
    <property type="entry name" value="His_kinase_dom"/>
</dbReference>
<dbReference type="Pfam" id="PF02518">
    <property type="entry name" value="HATPase_c"/>
    <property type="match status" value="1"/>
</dbReference>
<dbReference type="Gene3D" id="1.20.120.160">
    <property type="entry name" value="HPT domain"/>
    <property type="match status" value="1"/>
</dbReference>
<dbReference type="InterPro" id="IPR036890">
    <property type="entry name" value="HATPase_C_sf"/>
</dbReference>
<dbReference type="EMBL" id="JAEPRJ010000001">
    <property type="protein sequence ID" value="MBK5896302.1"/>
    <property type="molecule type" value="Genomic_DNA"/>
</dbReference>
<evidence type="ECO:0000256" key="4">
    <source>
        <dbReference type="ARBA" id="ARBA00023012"/>
    </source>
</evidence>
<dbReference type="RefSeq" id="WP_208427887.1">
    <property type="nucleotide sequence ID" value="NZ_JAEPRJ010000001.1"/>
</dbReference>